<feature type="transmembrane region" description="Helical" evidence="9">
    <location>
        <begin position="330"/>
        <end position="350"/>
    </location>
</feature>
<feature type="region of interest" description="Disordered" evidence="8">
    <location>
        <begin position="1"/>
        <end position="43"/>
    </location>
</feature>
<evidence type="ECO:0000313" key="11">
    <source>
        <dbReference type="Proteomes" id="UP000185663"/>
    </source>
</evidence>
<comment type="similarity">
    <text evidence="2">Belongs to the BCCT transporter (TC 2.A.15) family.</text>
</comment>
<proteinExistence type="inferred from homology"/>
<keyword evidence="5 9" id="KW-0812">Transmembrane</keyword>
<evidence type="ECO:0000313" key="10">
    <source>
        <dbReference type="EMBL" id="SDS74617.1"/>
    </source>
</evidence>
<evidence type="ECO:0000256" key="7">
    <source>
        <dbReference type="ARBA" id="ARBA00023136"/>
    </source>
</evidence>
<protein>
    <submittedName>
        <fullName evidence="10">Choline/glycine/proline betaine transport protein</fullName>
    </submittedName>
</protein>
<gene>
    <name evidence="10" type="ORF">SAMN04489860_2265</name>
</gene>
<keyword evidence="3" id="KW-0813">Transport</keyword>
<feature type="transmembrane region" description="Helical" evidence="9">
    <location>
        <begin position="296"/>
        <end position="318"/>
    </location>
</feature>
<dbReference type="Pfam" id="PF02028">
    <property type="entry name" value="BCCT"/>
    <property type="match status" value="1"/>
</dbReference>
<reference evidence="10 11" key="1">
    <citation type="submission" date="2016-10" db="EMBL/GenBank/DDBJ databases">
        <authorList>
            <person name="de Groot N.N."/>
        </authorList>
    </citation>
    <scope>NUCLEOTIDE SEQUENCE [LARGE SCALE GENOMIC DNA]</scope>
    <source>
        <strain evidence="10 11">DSM 22126</strain>
    </source>
</reference>
<dbReference type="GO" id="GO:0022857">
    <property type="term" value="F:transmembrane transporter activity"/>
    <property type="evidence" value="ECO:0007669"/>
    <property type="project" value="InterPro"/>
</dbReference>
<evidence type="ECO:0000256" key="4">
    <source>
        <dbReference type="ARBA" id="ARBA00022475"/>
    </source>
</evidence>
<dbReference type="STRING" id="545619.SAMN04489860_2265"/>
<feature type="transmembrane region" description="Helical" evidence="9">
    <location>
        <begin position="118"/>
        <end position="137"/>
    </location>
</feature>
<sequence length="627" mass="67273">MSDPNSTPDDGESTQEAMPEEAGTPATVGAAAAESTDAEGTTVVHPEHLSEHPAHAADTAVLPGEPVGSRKGIHSVAPRVFYPAAGLILVFVLVTMIFTDTMESVMATLQADVVGAFGWYYILLVAVFVAVAIWMGVSRFGDIVLAKDGDEKPDFSMPAWFAMLFATGMGIGLVYWGVAEPLSHYISPKPGVEGSQAELAQQAMAQSYLHWGVHAWAIYVIIGLALAYAIHRKGRPVSIRWALEPLFGDRVKGRLGDAIDVIAIIGTVFGVATSLGFGVIQISAGLGFVGLATPGTALQIGLIAGITAVATLSVVSGVGKGIKWLSNGNMVAAAFLLVVVLVLGPTLFLLQDFVQSIGYYLANVLQMTFDNTAYQGEAGQEWQASWTTFYWGWWISWAPFVGVFIARISKGRTVREFVGGTLLVPTAVTFLWFSIMGGSALYRQMFTDNPLVAEGESVNTDTALFQLIGDLPGGPVWVGLAIILIALFFVTSSDSGSFVVDMLASGGDPNPPIWSRIFWAITEGLVAASLLLAGSGGLGALQTAAILIALPFSFVMIGMLFALIKAFREEHNAILRAERKRNRRLLTEHVTEQVTEHVSEQLDDYFDSQPRVTVRGTARRLFRRRKA</sequence>
<dbReference type="RefSeq" id="WP_231959204.1">
    <property type="nucleotide sequence ID" value="NZ_LT629776.1"/>
</dbReference>
<organism evidence="10 11">
    <name type="scientific">Paraoerskovia marina</name>
    <dbReference type="NCBI Taxonomy" id="545619"/>
    <lineage>
        <taxon>Bacteria</taxon>
        <taxon>Bacillati</taxon>
        <taxon>Actinomycetota</taxon>
        <taxon>Actinomycetes</taxon>
        <taxon>Micrococcales</taxon>
        <taxon>Cellulomonadaceae</taxon>
        <taxon>Paraoerskovia</taxon>
    </lineage>
</organism>
<dbReference type="InterPro" id="IPR000060">
    <property type="entry name" value="BCCT_transptr"/>
</dbReference>
<dbReference type="EMBL" id="LT629776">
    <property type="protein sequence ID" value="SDS74617.1"/>
    <property type="molecule type" value="Genomic_DNA"/>
</dbReference>
<evidence type="ECO:0000256" key="1">
    <source>
        <dbReference type="ARBA" id="ARBA00004651"/>
    </source>
</evidence>
<comment type="subcellular location">
    <subcellularLocation>
        <location evidence="1">Cell membrane</location>
        <topology evidence="1">Multi-pass membrane protein</topology>
    </subcellularLocation>
</comment>
<evidence type="ECO:0000256" key="3">
    <source>
        <dbReference type="ARBA" id="ARBA00022448"/>
    </source>
</evidence>
<evidence type="ECO:0000256" key="2">
    <source>
        <dbReference type="ARBA" id="ARBA00005658"/>
    </source>
</evidence>
<keyword evidence="6 9" id="KW-1133">Transmembrane helix</keyword>
<feature type="transmembrane region" description="Helical" evidence="9">
    <location>
        <begin position="421"/>
        <end position="442"/>
    </location>
</feature>
<feature type="transmembrane region" description="Helical" evidence="9">
    <location>
        <begin position="158"/>
        <end position="178"/>
    </location>
</feature>
<dbReference type="eggNOG" id="COG1292">
    <property type="taxonomic scope" value="Bacteria"/>
</dbReference>
<dbReference type="GO" id="GO:0005886">
    <property type="term" value="C:plasma membrane"/>
    <property type="evidence" value="ECO:0007669"/>
    <property type="project" value="UniProtKB-SubCell"/>
</dbReference>
<name>A0A1H1UQ63_9CELL</name>
<dbReference type="AlphaFoldDB" id="A0A1H1UQ63"/>
<accession>A0A1H1UQ63</accession>
<keyword evidence="11" id="KW-1185">Reference proteome</keyword>
<feature type="compositionally biased region" description="Low complexity" evidence="8">
    <location>
        <begin position="20"/>
        <end position="42"/>
    </location>
</feature>
<dbReference type="PANTHER" id="PTHR30047:SF7">
    <property type="entry name" value="HIGH-AFFINITY CHOLINE TRANSPORT PROTEIN"/>
    <property type="match status" value="1"/>
</dbReference>
<evidence type="ECO:0000256" key="8">
    <source>
        <dbReference type="SAM" id="MobiDB-lite"/>
    </source>
</evidence>
<dbReference type="Proteomes" id="UP000185663">
    <property type="component" value="Chromosome I"/>
</dbReference>
<feature type="transmembrane region" description="Helical" evidence="9">
    <location>
        <begin position="513"/>
        <end position="534"/>
    </location>
</feature>
<dbReference type="NCBIfam" id="TIGR00842">
    <property type="entry name" value="bcct"/>
    <property type="match status" value="1"/>
</dbReference>
<feature type="transmembrane region" description="Helical" evidence="9">
    <location>
        <begin position="391"/>
        <end position="409"/>
    </location>
</feature>
<feature type="transmembrane region" description="Helical" evidence="9">
    <location>
        <begin position="261"/>
        <end position="284"/>
    </location>
</feature>
<feature type="transmembrane region" description="Helical" evidence="9">
    <location>
        <begin position="80"/>
        <end position="98"/>
    </location>
</feature>
<evidence type="ECO:0000256" key="9">
    <source>
        <dbReference type="SAM" id="Phobius"/>
    </source>
</evidence>
<feature type="transmembrane region" description="Helical" evidence="9">
    <location>
        <begin position="208"/>
        <end position="230"/>
    </location>
</feature>
<keyword evidence="7 9" id="KW-0472">Membrane</keyword>
<feature type="transmembrane region" description="Helical" evidence="9">
    <location>
        <begin position="540"/>
        <end position="564"/>
    </location>
</feature>
<dbReference type="PANTHER" id="PTHR30047">
    <property type="entry name" value="HIGH-AFFINITY CHOLINE TRANSPORT PROTEIN-RELATED"/>
    <property type="match status" value="1"/>
</dbReference>
<evidence type="ECO:0000256" key="6">
    <source>
        <dbReference type="ARBA" id="ARBA00022989"/>
    </source>
</evidence>
<keyword evidence="4" id="KW-1003">Cell membrane</keyword>
<feature type="transmembrane region" description="Helical" evidence="9">
    <location>
        <begin position="474"/>
        <end position="492"/>
    </location>
</feature>
<evidence type="ECO:0000256" key="5">
    <source>
        <dbReference type="ARBA" id="ARBA00022692"/>
    </source>
</evidence>